<evidence type="ECO:0000313" key="4">
    <source>
        <dbReference type="EMBL" id="CAL1162362.1"/>
    </source>
</evidence>
<feature type="region of interest" description="Disordered" evidence="1">
    <location>
        <begin position="676"/>
        <end position="717"/>
    </location>
</feature>
<evidence type="ECO:0000313" key="3">
    <source>
        <dbReference type="EMBL" id="CAI4008987.1"/>
    </source>
</evidence>
<feature type="chain" id="PRO_5043271300" evidence="2">
    <location>
        <begin position="24"/>
        <end position="717"/>
    </location>
</feature>
<reference evidence="3" key="1">
    <citation type="submission" date="2022-10" db="EMBL/GenBank/DDBJ databases">
        <authorList>
            <person name="Chen Y."/>
            <person name="Dougan E. K."/>
            <person name="Chan C."/>
            <person name="Rhodes N."/>
            <person name="Thang M."/>
        </authorList>
    </citation>
    <scope>NUCLEOTIDE SEQUENCE</scope>
</reference>
<organism evidence="3">
    <name type="scientific">Cladocopium goreaui</name>
    <dbReference type="NCBI Taxonomy" id="2562237"/>
    <lineage>
        <taxon>Eukaryota</taxon>
        <taxon>Sar</taxon>
        <taxon>Alveolata</taxon>
        <taxon>Dinophyceae</taxon>
        <taxon>Suessiales</taxon>
        <taxon>Symbiodiniaceae</taxon>
        <taxon>Cladocopium</taxon>
    </lineage>
</organism>
<reference evidence="4" key="2">
    <citation type="submission" date="2024-04" db="EMBL/GenBank/DDBJ databases">
        <authorList>
            <person name="Chen Y."/>
            <person name="Shah S."/>
            <person name="Dougan E. K."/>
            <person name="Thang M."/>
            <person name="Chan C."/>
        </authorList>
    </citation>
    <scope>NUCLEOTIDE SEQUENCE [LARGE SCALE GENOMIC DNA]</scope>
</reference>
<keyword evidence="5" id="KW-1185">Reference proteome</keyword>
<sequence length="717" mass="79974">MQWMHRRSGRQQLLVLFLQVVQSVGYWDFDGELPKWTTSFPDYDCWKDWEPRDSTVDWRHLRLQVEESFAVPVWRNLVAEQLQKIDFSKAYEILVDQRLPPCFLGVLFAAAVRFGHCSEGELCEMLEIEVLSQVIQETFRSTRVTIELMLGSRWPVLAALDSIRLPAFYDDPELSCTEIQEPTLDWVGLWQALTSEADWFHGAKPLVYQRSFQANWKAGMEECPYGFAMVSLWKLVICAETQAECVNQYAVIIDNMLRERDWQEIACNSWGMFGFLHRVRATLKRHEFRLDFTPTELNGALPALDEALLDSLLRIVQFVLQGARQETRAEIEATFVGGPRRFLQNAAKLTGSSQTGEERIKRAWKAGQWAQAVVAGRVRSPNRTPQLDLRPRFYISAPTLCLSAGTYWEIVGDLTTSSSITHGFPSELESRVPIKTMNMDSLDTGLTLDSLVFAIDAIQPYVLGWPLGEELDGEAEATVLPIMGGLLLALPSVFLPQAVIDHGNSGEDGIFGPSVLVNAPAVIFEGGIVSPTGTTVDAMIIDCTVDVLLQMREFQQHEDLVYNFDEDSPYAFPAIDALLPKIHAWAASSLESRAGYYTPEELEEEESPPRVPKLPRRKAAAKATPTGGGPKPKRPTASLASDMQGLLSTLPKITEQLSQISERQAALESRIPLPGKAPAIGLGQSLASNLNAPPPPVSELMRTLRPPPTQSQTLKPL</sequence>
<dbReference type="EMBL" id="CAMXCT030004437">
    <property type="protein sequence ID" value="CAL4796299.1"/>
    <property type="molecule type" value="Genomic_DNA"/>
</dbReference>
<evidence type="ECO:0000256" key="1">
    <source>
        <dbReference type="SAM" id="MobiDB-lite"/>
    </source>
</evidence>
<dbReference type="Proteomes" id="UP001152797">
    <property type="component" value="Unassembled WGS sequence"/>
</dbReference>
<dbReference type="AlphaFoldDB" id="A0A9P1DGG2"/>
<gene>
    <name evidence="3" type="ORF">C1SCF055_LOCUS34376</name>
</gene>
<protein>
    <submittedName>
        <fullName evidence="3">Uncharacterized protein</fullName>
    </submittedName>
</protein>
<feature type="region of interest" description="Disordered" evidence="1">
    <location>
        <begin position="599"/>
        <end position="638"/>
    </location>
</feature>
<dbReference type="EMBL" id="CAMXCT010004437">
    <property type="protein sequence ID" value="CAI4008987.1"/>
    <property type="molecule type" value="Genomic_DNA"/>
</dbReference>
<keyword evidence="2" id="KW-0732">Signal</keyword>
<comment type="caution">
    <text evidence="3">The sequence shown here is derived from an EMBL/GenBank/DDBJ whole genome shotgun (WGS) entry which is preliminary data.</text>
</comment>
<accession>A0A9P1DGG2</accession>
<evidence type="ECO:0000256" key="2">
    <source>
        <dbReference type="SAM" id="SignalP"/>
    </source>
</evidence>
<proteinExistence type="predicted"/>
<dbReference type="OrthoDB" id="10266900at2759"/>
<evidence type="ECO:0000313" key="5">
    <source>
        <dbReference type="Proteomes" id="UP001152797"/>
    </source>
</evidence>
<feature type="signal peptide" evidence="2">
    <location>
        <begin position="1"/>
        <end position="23"/>
    </location>
</feature>
<name>A0A9P1DGG2_9DINO</name>
<dbReference type="EMBL" id="CAMXCT020004437">
    <property type="protein sequence ID" value="CAL1162362.1"/>
    <property type="molecule type" value="Genomic_DNA"/>
</dbReference>